<evidence type="ECO:0000313" key="2">
    <source>
        <dbReference type="Proteomes" id="UP000224836"/>
    </source>
</evidence>
<accession>A0A1L2JY23</accession>
<organism evidence="1 2">
    <name type="scientific">Aeribacillus phage AP45</name>
    <dbReference type="NCBI Taxonomy" id="1913112"/>
    <lineage>
        <taxon>Viruses</taxon>
        <taxon>Duplodnaviria</taxon>
        <taxon>Heunggongvirae</taxon>
        <taxon>Uroviricota</taxon>
        <taxon>Caudoviricetes</taxon>
        <taxon>Kamchatkavirus</taxon>
        <taxon>Kamchatkavirus AP45</taxon>
    </lineage>
</organism>
<proteinExistence type="predicted"/>
<dbReference type="GeneID" id="55601615"/>
<dbReference type="KEGG" id="vg:55601615"/>
<dbReference type="EMBL" id="KX965989">
    <property type="protein sequence ID" value="APC46460.1"/>
    <property type="molecule type" value="Genomic_DNA"/>
</dbReference>
<name>A0A1L2JY23_9CAUD</name>
<dbReference type="Proteomes" id="UP000224836">
    <property type="component" value="Segment"/>
</dbReference>
<dbReference type="RefSeq" id="YP_009831924.1">
    <property type="nucleotide sequence ID" value="NC_048651.1"/>
</dbReference>
<sequence length="100" mass="11883">MKGYLRAERKDWMNDGLATFHLGIWRFIIRDRWILDRLVFNRKIKKQQAKAYCKYSLLSLYDRAFAPVNMVGKKNPLFRTSPTPHFLAILMRATHQKGVN</sequence>
<protein>
    <submittedName>
        <fullName evidence="1">Uncharacterized protein</fullName>
    </submittedName>
</protein>
<evidence type="ECO:0000313" key="1">
    <source>
        <dbReference type="EMBL" id="APC46460.1"/>
    </source>
</evidence>
<reference evidence="2" key="1">
    <citation type="submission" date="2016-10" db="EMBL/GenBank/DDBJ databases">
        <authorList>
            <person name="de Groot N.N."/>
        </authorList>
    </citation>
    <scope>NUCLEOTIDE SEQUENCE [LARGE SCALE GENOMIC DNA]</scope>
</reference>
<keyword evidence="2" id="KW-1185">Reference proteome</keyword>